<gene>
    <name evidence="2" type="ORF">NLJ89_g463</name>
</gene>
<feature type="compositionally biased region" description="Basic and acidic residues" evidence="1">
    <location>
        <begin position="429"/>
        <end position="442"/>
    </location>
</feature>
<dbReference type="EMBL" id="JANKHO010000017">
    <property type="protein sequence ID" value="KAJ3517517.1"/>
    <property type="molecule type" value="Genomic_DNA"/>
</dbReference>
<keyword evidence="3" id="KW-1185">Reference proteome</keyword>
<evidence type="ECO:0000313" key="3">
    <source>
        <dbReference type="Proteomes" id="UP001148786"/>
    </source>
</evidence>
<dbReference type="Proteomes" id="UP001148786">
    <property type="component" value="Unassembled WGS sequence"/>
</dbReference>
<proteinExistence type="predicted"/>
<dbReference type="AlphaFoldDB" id="A0A9W8N1W1"/>
<feature type="region of interest" description="Disordered" evidence="1">
    <location>
        <begin position="96"/>
        <end position="123"/>
    </location>
</feature>
<sequence length="442" mass="48686">MKQEEGDGKAKQGVSIPSQRRFLYYWALLLAHDAPKHLWAVDPPLSTDDANNPLPFQRSTAPRPKVRLTQLKLRMRETSGMKLGIVKAANKVIERTSLAKGHGKPPTSGPSKEQEKPSSSSSQVWVSLARYDDALIDLLEEWEVYTRDPEGHMGKRRSGSENIKRGDTTEEDVLNEIFESGKWDKGKMVRSFARLGVTDGAGEEKVVDDKEGKIHVYTLRPLSDKRWEGLKHDLQKNANNAEQMLDAINTNAEAAGLSRSEANSTYDVTTAGLKAELDQGIILDAGREIRAKLYMGQVFMGWLWFIPTFHMHQPPPTASTTPSSESLKSTLRLTRKELDFPLGLGSSIIDVDIEMEWVVTPFGQAGVEVVEPPLRARTEDSKIGTDPEPVQTGIVALAQAMASGHEFGGEVSRKVGMEGSESGDLGKVGIREAMEAKQGAKE</sequence>
<reference evidence="2" key="1">
    <citation type="submission" date="2022-07" db="EMBL/GenBank/DDBJ databases">
        <title>Genome Sequence of Agrocybe chaxingu.</title>
        <authorList>
            <person name="Buettner E."/>
        </authorList>
    </citation>
    <scope>NUCLEOTIDE SEQUENCE</scope>
    <source>
        <strain evidence="2">MP-N11</strain>
    </source>
</reference>
<comment type="caution">
    <text evidence="2">The sequence shown here is derived from an EMBL/GenBank/DDBJ whole genome shotgun (WGS) entry which is preliminary data.</text>
</comment>
<feature type="region of interest" description="Disordered" evidence="1">
    <location>
        <begin position="414"/>
        <end position="442"/>
    </location>
</feature>
<name>A0A9W8N1W1_9AGAR</name>
<evidence type="ECO:0000313" key="2">
    <source>
        <dbReference type="EMBL" id="KAJ3517517.1"/>
    </source>
</evidence>
<evidence type="ECO:0000256" key="1">
    <source>
        <dbReference type="SAM" id="MobiDB-lite"/>
    </source>
</evidence>
<organism evidence="2 3">
    <name type="scientific">Agrocybe chaxingu</name>
    <dbReference type="NCBI Taxonomy" id="84603"/>
    <lineage>
        <taxon>Eukaryota</taxon>
        <taxon>Fungi</taxon>
        <taxon>Dikarya</taxon>
        <taxon>Basidiomycota</taxon>
        <taxon>Agaricomycotina</taxon>
        <taxon>Agaricomycetes</taxon>
        <taxon>Agaricomycetidae</taxon>
        <taxon>Agaricales</taxon>
        <taxon>Agaricineae</taxon>
        <taxon>Strophariaceae</taxon>
        <taxon>Agrocybe</taxon>
    </lineage>
</organism>
<dbReference type="OrthoDB" id="5632at2759"/>
<accession>A0A9W8N1W1</accession>
<protein>
    <submittedName>
        <fullName evidence="2">Uncharacterized protein</fullName>
    </submittedName>
</protein>